<dbReference type="PANTHER" id="PTHR13377">
    <property type="entry name" value="PLACENTAL PROTEIN 6"/>
    <property type="match status" value="1"/>
</dbReference>
<evidence type="ECO:0000256" key="2">
    <source>
        <dbReference type="ARBA" id="ARBA00022692"/>
    </source>
</evidence>
<feature type="transmembrane region" description="Helical" evidence="6">
    <location>
        <begin position="182"/>
        <end position="200"/>
    </location>
</feature>
<proteinExistence type="predicted"/>
<feature type="transmembrane region" description="Helical" evidence="6">
    <location>
        <begin position="84"/>
        <end position="101"/>
    </location>
</feature>
<comment type="caution">
    <text evidence="7">The sequence shown here is derived from an EMBL/GenBank/DDBJ whole genome shotgun (WGS) entry which is preliminary data.</text>
</comment>
<evidence type="ECO:0000313" key="8">
    <source>
        <dbReference type="Proteomes" id="UP000499080"/>
    </source>
</evidence>
<dbReference type="PANTHER" id="PTHR13377:SF3">
    <property type="entry name" value="TRANSMEMBRANE PROTEIN 115"/>
    <property type="match status" value="1"/>
</dbReference>
<name>A0A4Y2DM80_ARAVE</name>
<dbReference type="Pfam" id="PF08551">
    <property type="entry name" value="DUF1751"/>
    <property type="match status" value="1"/>
</dbReference>
<evidence type="ECO:0000256" key="5">
    <source>
        <dbReference type="SAM" id="MobiDB-lite"/>
    </source>
</evidence>
<keyword evidence="3 6" id="KW-1133">Transmembrane helix</keyword>
<feature type="compositionally biased region" description="Polar residues" evidence="5">
    <location>
        <begin position="373"/>
        <end position="382"/>
    </location>
</feature>
<evidence type="ECO:0000313" key="7">
    <source>
        <dbReference type="EMBL" id="GBM17913.1"/>
    </source>
</evidence>
<feature type="transmembrane region" description="Helical" evidence="6">
    <location>
        <begin position="54"/>
        <end position="72"/>
    </location>
</feature>
<feature type="region of interest" description="Disordered" evidence="5">
    <location>
        <begin position="317"/>
        <end position="382"/>
    </location>
</feature>
<gene>
    <name evidence="7" type="primary">TMEM115</name>
    <name evidence="7" type="ORF">AVEN_111068_1</name>
</gene>
<dbReference type="SUPFAM" id="SSF144091">
    <property type="entry name" value="Rhomboid-like"/>
    <property type="match status" value="1"/>
</dbReference>
<organism evidence="7 8">
    <name type="scientific">Araneus ventricosus</name>
    <name type="common">Orbweaver spider</name>
    <name type="synonym">Epeira ventricosa</name>
    <dbReference type="NCBI Taxonomy" id="182803"/>
    <lineage>
        <taxon>Eukaryota</taxon>
        <taxon>Metazoa</taxon>
        <taxon>Ecdysozoa</taxon>
        <taxon>Arthropoda</taxon>
        <taxon>Chelicerata</taxon>
        <taxon>Arachnida</taxon>
        <taxon>Araneae</taxon>
        <taxon>Araneomorphae</taxon>
        <taxon>Entelegynae</taxon>
        <taxon>Araneoidea</taxon>
        <taxon>Araneidae</taxon>
        <taxon>Araneus</taxon>
    </lineage>
</organism>
<dbReference type="InterPro" id="IPR035952">
    <property type="entry name" value="Rhomboid-like_sf"/>
</dbReference>
<feature type="transmembrane region" description="Helical" evidence="6">
    <location>
        <begin position="23"/>
        <end position="47"/>
    </location>
</feature>
<dbReference type="FunFam" id="1.20.1540.10:FF:000004">
    <property type="entry name" value="Transmembrane protein 115"/>
    <property type="match status" value="1"/>
</dbReference>
<dbReference type="Proteomes" id="UP000499080">
    <property type="component" value="Unassembled WGS sequence"/>
</dbReference>
<evidence type="ECO:0000256" key="6">
    <source>
        <dbReference type="SAM" id="Phobius"/>
    </source>
</evidence>
<protein>
    <submittedName>
        <fullName evidence="7">Transmembrane protein 115</fullName>
    </submittedName>
</protein>
<keyword evidence="4 6" id="KW-0472">Membrane</keyword>
<dbReference type="GO" id="GO:0016020">
    <property type="term" value="C:membrane"/>
    <property type="evidence" value="ECO:0007669"/>
    <property type="project" value="UniProtKB-SubCell"/>
</dbReference>
<dbReference type="GO" id="GO:0006890">
    <property type="term" value="P:retrograde vesicle-mediated transport, Golgi to endoplasmic reticulum"/>
    <property type="evidence" value="ECO:0007669"/>
    <property type="project" value="InterPro"/>
</dbReference>
<dbReference type="EMBL" id="BGPR01000396">
    <property type="protein sequence ID" value="GBM17913.1"/>
    <property type="molecule type" value="Genomic_DNA"/>
</dbReference>
<evidence type="ECO:0000256" key="3">
    <source>
        <dbReference type="ARBA" id="ARBA00022989"/>
    </source>
</evidence>
<keyword evidence="2 6" id="KW-0812">Transmembrane</keyword>
<feature type="transmembrane region" description="Helical" evidence="6">
    <location>
        <begin position="113"/>
        <end position="135"/>
    </location>
</feature>
<sequence length="382" mass="42584">MAPTIVFSSSVIKRNLFYLYQQLAAALNNSSVVVKFICLINIVFYFLSFSETAVRIICVIPGFIIPPNFWVWTAFTHCYLETRLWMLLVDIITVGLCGKLLEPLWGAMEMLTFFALVNTSVAFLSVMFYIVVFTVTSDPRYLFSVQIHGLAGYCAAVSVAVKQIMPDHVLLSLPCGKVRNRNVPVIVLLLSLILWPLGVIKGTYPVMFTSGLLSSWVYLRFYQHHSNGTAGDMADGFTFASFFPTVMQPPLIVISNAVFGFLVYIKLCKKPIRKYNLAASTSVILNIPGTEPHDAERRRQIALRALSERLNKVEQVSWPSTLEETKTPDKSKSVGITMPPAFSDHQSSYLVSTTTTSQSQKDIKIDSIPADHQSPQSSSAEL</sequence>
<dbReference type="AlphaFoldDB" id="A0A4Y2DM80"/>
<evidence type="ECO:0000256" key="4">
    <source>
        <dbReference type="ARBA" id="ARBA00023136"/>
    </source>
</evidence>
<reference evidence="7 8" key="1">
    <citation type="journal article" date="2019" name="Sci. Rep.">
        <title>Orb-weaving spider Araneus ventricosus genome elucidates the spidroin gene catalogue.</title>
        <authorList>
            <person name="Kono N."/>
            <person name="Nakamura H."/>
            <person name="Ohtoshi R."/>
            <person name="Moran D.A.P."/>
            <person name="Shinohara A."/>
            <person name="Yoshida Y."/>
            <person name="Fujiwara M."/>
            <person name="Mori M."/>
            <person name="Tomita M."/>
            <person name="Arakawa K."/>
        </authorList>
    </citation>
    <scope>NUCLEOTIDE SEQUENCE [LARGE SCALE GENOMIC DNA]</scope>
</reference>
<evidence type="ECO:0000256" key="1">
    <source>
        <dbReference type="ARBA" id="ARBA00004141"/>
    </source>
</evidence>
<dbReference type="GO" id="GO:0005794">
    <property type="term" value="C:Golgi apparatus"/>
    <property type="evidence" value="ECO:0007669"/>
    <property type="project" value="TreeGrafter"/>
</dbReference>
<comment type="subcellular location">
    <subcellularLocation>
        <location evidence="1">Membrane</location>
        <topology evidence="1">Multi-pass membrane protein</topology>
    </subcellularLocation>
</comment>
<dbReference type="SMART" id="SM01160">
    <property type="entry name" value="DUF1751"/>
    <property type="match status" value="1"/>
</dbReference>
<dbReference type="InterPro" id="IPR013861">
    <property type="entry name" value="TMEM115/Pdh1/Rbl19"/>
</dbReference>
<keyword evidence="8" id="KW-1185">Reference proteome</keyword>
<feature type="compositionally biased region" description="Polar residues" evidence="5">
    <location>
        <begin position="344"/>
        <end position="360"/>
    </location>
</feature>
<dbReference type="OrthoDB" id="73612at2759"/>
<feature type="compositionally biased region" description="Basic and acidic residues" evidence="5">
    <location>
        <begin position="323"/>
        <end position="332"/>
    </location>
</feature>
<feature type="transmembrane region" description="Helical" evidence="6">
    <location>
        <begin position="246"/>
        <end position="265"/>
    </location>
</feature>
<accession>A0A4Y2DM80</accession>